<feature type="transmembrane region" description="Helical" evidence="18">
    <location>
        <begin position="284"/>
        <end position="302"/>
    </location>
</feature>
<keyword evidence="15" id="KW-0843">Virulence</keyword>
<dbReference type="GO" id="GO:0005524">
    <property type="term" value="F:ATP binding"/>
    <property type="evidence" value="ECO:0007669"/>
    <property type="project" value="UniProtKB-KW"/>
</dbReference>
<feature type="transmembrane region" description="Helical" evidence="18">
    <location>
        <begin position="135"/>
        <end position="157"/>
    </location>
</feature>
<dbReference type="PANTHER" id="PTHR41523">
    <property type="entry name" value="TWO-COMPONENT SYSTEM SENSOR PROTEIN"/>
    <property type="match status" value="1"/>
</dbReference>
<feature type="modified residue" description="4-aspartylphosphate" evidence="17">
    <location>
        <position position="715"/>
    </location>
</feature>
<evidence type="ECO:0000256" key="12">
    <source>
        <dbReference type="ARBA" id="ARBA00022777"/>
    </source>
</evidence>
<evidence type="ECO:0000256" key="17">
    <source>
        <dbReference type="PROSITE-ProRule" id="PRU00169"/>
    </source>
</evidence>
<dbReference type="InterPro" id="IPR036890">
    <property type="entry name" value="HATPase_C_sf"/>
</dbReference>
<dbReference type="SUPFAM" id="SSF55785">
    <property type="entry name" value="PYP-like sensor domain (PAS domain)"/>
    <property type="match status" value="1"/>
</dbReference>
<feature type="transmembrane region" description="Helical" evidence="18">
    <location>
        <begin position="208"/>
        <end position="226"/>
    </location>
</feature>
<evidence type="ECO:0000256" key="18">
    <source>
        <dbReference type="SAM" id="Phobius"/>
    </source>
</evidence>
<evidence type="ECO:0000256" key="15">
    <source>
        <dbReference type="ARBA" id="ARBA00023026"/>
    </source>
</evidence>
<dbReference type="SUPFAM" id="SSF52172">
    <property type="entry name" value="CheY-like"/>
    <property type="match status" value="1"/>
</dbReference>
<dbReference type="SMART" id="SM00911">
    <property type="entry name" value="HWE_HK"/>
    <property type="match status" value="1"/>
</dbReference>
<sequence length="788" mass="84973">MEEASRVAGKPARPGAYLFGASAREWTHGFLLLATYAAAAWFGLRWAMVSGAASPVWPAAGIGLAALLVWGKRLWPAISLGTLIAYQLNDNPNPLWTQLIAGLGNGLATVVAASVHDWVAGEKPKFPGVRETAGLLLASAALTLCSTSAGVGALQLAGAIQPGMLAQVAAGWLFGDWAGAMIVGALLLSWRDGSVMRAPLGERLQLPLAIALTAFVVTFVFTLPSGPRAWLVYPPLVWAALATRVRGASLSLTLLTAISIYGTHRGLGPFGSVPPDVRAGLGLLQQYLVITAATILLLAAIADERRWESKLRRTAEQLVERDGQLALAIEHVPAGIAMYDRDMRYIAASERHRADCGLAGSPVGRLHSDLFPDFPEELRAIHRKVLDEGAEYREEESEIALPDGRTRRLRWGARPWRCADGKIGGLVLFSEDVTERHAAEQRERLLTTEVDHRAKNLLAVVQSVVQLTRAETMAEFKASVEGRIQALARTHSLLADSRWDGVELTRLIEDELAPYALDTRVSMDGPPLRLLPPAAQSLGLILHELVTNAVKYGVLGVLGGRVAIRWGVGERWGGSDQRFILLWIESGGRPTQEPEHRGFGSTLIQASVRNQLHGAVAYEWGDQGVEIKLDIPCDALLRRAPAEDDVASPGDAPDPAAFRKPSSCRVLVLEDEPLIALQLEDSLIEGGCEVVGVASTVEQALEMIEQRRPTAAVLDINLGDVTSFTVADRLTALALPFIFCTGYAGAAAVPDRFAAVPVIRKPFNPRTITAWFIEPSEERAKVGPRHSV</sequence>
<evidence type="ECO:0000256" key="9">
    <source>
        <dbReference type="ARBA" id="ARBA00022692"/>
    </source>
</evidence>
<keyword evidence="9 18" id="KW-0812">Transmembrane</keyword>
<dbReference type="Gene3D" id="3.30.450.20">
    <property type="entry name" value="PAS domain"/>
    <property type="match status" value="1"/>
</dbReference>
<protein>
    <recommendedName>
        <fullName evidence="3">histidine kinase</fullName>
        <ecNumber evidence="3">2.7.13.3</ecNumber>
    </recommendedName>
</protein>
<dbReference type="Proteomes" id="UP000274661">
    <property type="component" value="Unassembled WGS sequence"/>
</dbReference>
<dbReference type="Pfam" id="PF00072">
    <property type="entry name" value="Response_reg"/>
    <property type="match status" value="1"/>
</dbReference>
<keyword evidence="11" id="KW-0547">Nucleotide-binding</keyword>
<keyword evidence="16 18" id="KW-0472">Membrane</keyword>
<dbReference type="Pfam" id="PF08448">
    <property type="entry name" value="PAS_4"/>
    <property type="match status" value="1"/>
</dbReference>
<evidence type="ECO:0000256" key="16">
    <source>
        <dbReference type="ARBA" id="ARBA00023136"/>
    </source>
</evidence>
<evidence type="ECO:0000256" key="14">
    <source>
        <dbReference type="ARBA" id="ARBA00022989"/>
    </source>
</evidence>
<dbReference type="InterPro" id="IPR007895">
    <property type="entry name" value="MASE1"/>
</dbReference>
<dbReference type="InterPro" id="IPR011102">
    <property type="entry name" value="Sig_transdc_His_kinase_HWE"/>
</dbReference>
<keyword evidence="8" id="KW-0808">Transferase</keyword>
<evidence type="ECO:0000256" key="3">
    <source>
        <dbReference type="ARBA" id="ARBA00012438"/>
    </source>
</evidence>
<dbReference type="PROSITE" id="PS50113">
    <property type="entry name" value="PAC"/>
    <property type="match status" value="1"/>
</dbReference>
<evidence type="ECO:0000256" key="6">
    <source>
        <dbReference type="ARBA" id="ARBA00022630"/>
    </source>
</evidence>
<dbReference type="PROSITE" id="PS50110">
    <property type="entry name" value="RESPONSE_REGULATORY"/>
    <property type="match status" value="1"/>
</dbReference>
<dbReference type="SMART" id="SM00448">
    <property type="entry name" value="REC"/>
    <property type="match status" value="1"/>
</dbReference>
<feature type="transmembrane region" description="Helical" evidence="18">
    <location>
        <begin position="56"/>
        <end position="75"/>
    </location>
</feature>
<evidence type="ECO:0000313" key="22">
    <source>
        <dbReference type="Proteomes" id="UP000274661"/>
    </source>
</evidence>
<feature type="domain" description="Response regulatory" evidence="19">
    <location>
        <begin position="665"/>
        <end position="776"/>
    </location>
</feature>
<keyword evidence="22" id="KW-1185">Reference proteome</keyword>
<keyword evidence="12" id="KW-0418">Kinase</keyword>
<reference evidence="21 22" key="1">
    <citation type="submission" date="2018-12" db="EMBL/GenBank/DDBJ databases">
        <title>Sphingomonas sp. HMF7854 Genome sequencing and assembly.</title>
        <authorList>
            <person name="Cha I."/>
            <person name="Kang H."/>
            <person name="Kim H."/>
            <person name="Kang J."/>
            <person name="Joh K."/>
        </authorList>
    </citation>
    <scope>NUCLEOTIDE SEQUENCE [LARGE SCALE GENOMIC DNA]</scope>
    <source>
        <strain evidence="21 22">HMF7854</strain>
    </source>
</reference>
<keyword evidence="6" id="KW-0285">Flavoprotein</keyword>
<dbReference type="EMBL" id="RWJF01000001">
    <property type="protein sequence ID" value="RST30277.1"/>
    <property type="molecule type" value="Genomic_DNA"/>
</dbReference>
<feature type="domain" description="PAC" evidence="20">
    <location>
        <begin position="393"/>
        <end position="445"/>
    </location>
</feature>
<dbReference type="Pfam" id="PF05231">
    <property type="entry name" value="MASE1"/>
    <property type="match status" value="1"/>
</dbReference>
<feature type="transmembrane region" description="Helical" evidence="18">
    <location>
        <begin position="169"/>
        <end position="188"/>
    </location>
</feature>
<evidence type="ECO:0000256" key="10">
    <source>
        <dbReference type="ARBA" id="ARBA00022737"/>
    </source>
</evidence>
<keyword evidence="7" id="KW-0288">FMN</keyword>
<evidence type="ECO:0000256" key="7">
    <source>
        <dbReference type="ARBA" id="ARBA00022643"/>
    </source>
</evidence>
<keyword evidence="5 17" id="KW-0597">Phosphoprotein</keyword>
<evidence type="ECO:0000256" key="8">
    <source>
        <dbReference type="ARBA" id="ARBA00022679"/>
    </source>
</evidence>
<comment type="catalytic activity">
    <reaction evidence="1">
        <text>ATP + protein L-histidine = ADP + protein N-phospho-L-histidine.</text>
        <dbReference type="EC" id="2.7.13.3"/>
    </reaction>
</comment>
<dbReference type="InterPro" id="IPR013656">
    <property type="entry name" value="PAS_4"/>
</dbReference>
<dbReference type="PANTHER" id="PTHR41523:SF8">
    <property type="entry name" value="ETHYLENE RESPONSE SENSOR PROTEIN"/>
    <property type="match status" value="1"/>
</dbReference>
<evidence type="ECO:0000256" key="13">
    <source>
        <dbReference type="ARBA" id="ARBA00022840"/>
    </source>
</evidence>
<keyword evidence="14 18" id="KW-1133">Transmembrane helix</keyword>
<dbReference type="Pfam" id="PF07536">
    <property type="entry name" value="HWE_HK"/>
    <property type="match status" value="1"/>
</dbReference>
<dbReference type="Gene3D" id="3.40.50.2300">
    <property type="match status" value="1"/>
</dbReference>
<comment type="subcellular location">
    <subcellularLocation>
        <location evidence="2">Cell membrane</location>
        <topology evidence="2">Multi-pass membrane protein</topology>
    </subcellularLocation>
</comment>
<comment type="caution">
    <text evidence="21">The sequence shown here is derived from an EMBL/GenBank/DDBJ whole genome shotgun (WGS) entry which is preliminary data.</text>
</comment>
<evidence type="ECO:0000256" key="1">
    <source>
        <dbReference type="ARBA" id="ARBA00000085"/>
    </source>
</evidence>
<evidence type="ECO:0000256" key="5">
    <source>
        <dbReference type="ARBA" id="ARBA00022553"/>
    </source>
</evidence>
<evidence type="ECO:0000313" key="21">
    <source>
        <dbReference type="EMBL" id="RST30277.1"/>
    </source>
</evidence>
<name>A0A429V8U3_9SPHN</name>
<dbReference type="InterPro" id="IPR035965">
    <property type="entry name" value="PAS-like_dom_sf"/>
</dbReference>
<evidence type="ECO:0000256" key="4">
    <source>
        <dbReference type="ARBA" id="ARBA00022475"/>
    </source>
</evidence>
<dbReference type="InterPro" id="IPR001789">
    <property type="entry name" value="Sig_transdc_resp-reg_receiver"/>
</dbReference>
<dbReference type="NCBIfam" id="TIGR00229">
    <property type="entry name" value="sensory_box"/>
    <property type="match status" value="1"/>
</dbReference>
<feature type="transmembrane region" description="Helical" evidence="18">
    <location>
        <begin position="95"/>
        <end position="115"/>
    </location>
</feature>
<dbReference type="GO" id="GO:0004673">
    <property type="term" value="F:protein histidine kinase activity"/>
    <property type="evidence" value="ECO:0007669"/>
    <property type="project" value="UniProtKB-EC"/>
</dbReference>
<evidence type="ECO:0000259" key="19">
    <source>
        <dbReference type="PROSITE" id="PS50110"/>
    </source>
</evidence>
<dbReference type="InterPro" id="IPR000700">
    <property type="entry name" value="PAS-assoc_C"/>
</dbReference>
<dbReference type="GO" id="GO:0000160">
    <property type="term" value="P:phosphorelay signal transduction system"/>
    <property type="evidence" value="ECO:0007669"/>
    <property type="project" value="InterPro"/>
</dbReference>
<dbReference type="EC" id="2.7.13.3" evidence="3"/>
<keyword evidence="10" id="KW-0677">Repeat</keyword>
<dbReference type="InterPro" id="IPR011006">
    <property type="entry name" value="CheY-like_superfamily"/>
</dbReference>
<feature type="transmembrane region" description="Helical" evidence="18">
    <location>
        <begin position="26"/>
        <end position="44"/>
    </location>
</feature>
<keyword evidence="13" id="KW-0067">ATP-binding</keyword>
<dbReference type="GO" id="GO:0005886">
    <property type="term" value="C:plasma membrane"/>
    <property type="evidence" value="ECO:0007669"/>
    <property type="project" value="UniProtKB-SubCell"/>
</dbReference>
<evidence type="ECO:0000259" key="20">
    <source>
        <dbReference type="PROSITE" id="PS50113"/>
    </source>
</evidence>
<accession>A0A429V8U3</accession>
<gene>
    <name evidence="21" type="ORF">HMF7854_05160</name>
</gene>
<dbReference type="OrthoDB" id="9760752at2"/>
<proteinExistence type="predicted"/>
<dbReference type="Gene3D" id="3.30.565.10">
    <property type="entry name" value="Histidine kinase-like ATPase, C-terminal domain"/>
    <property type="match status" value="1"/>
</dbReference>
<keyword evidence="4" id="KW-1003">Cell membrane</keyword>
<dbReference type="AlphaFoldDB" id="A0A429V8U3"/>
<evidence type="ECO:0000256" key="2">
    <source>
        <dbReference type="ARBA" id="ARBA00004651"/>
    </source>
</evidence>
<dbReference type="InterPro" id="IPR000014">
    <property type="entry name" value="PAS"/>
</dbReference>
<evidence type="ECO:0000256" key="11">
    <source>
        <dbReference type="ARBA" id="ARBA00022741"/>
    </source>
</evidence>
<organism evidence="21 22">
    <name type="scientific">Sphingomonas ginkgonis</name>
    <dbReference type="NCBI Taxonomy" id="2315330"/>
    <lineage>
        <taxon>Bacteria</taxon>
        <taxon>Pseudomonadati</taxon>
        <taxon>Pseudomonadota</taxon>
        <taxon>Alphaproteobacteria</taxon>
        <taxon>Sphingomonadales</taxon>
        <taxon>Sphingomonadaceae</taxon>
        <taxon>Sphingomonas</taxon>
    </lineage>
</organism>